<evidence type="ECO:0000313" key="2">
    <source>
        <dbReference type="Proteomes" id="UP000821865"/>
    </source>
</evidence>
<comment type="caution">
    <text evidence="1">The sequence shown here is derived from an EMBL/GenBank/DDBJ whole genome shotgun (WGS) entry which is preliminary data.</text>
</comment>
<name>A0ACB8CV43_DERSI</name>
<dbReference type="EMBL" id="CM023473">
    <property type="protein sequence ID" value="KAH7953021.1"/>
    <property type="molecule type" value="Genomic_DNA"/>
</dbReference>
<proteinExistence type="predicted"/>
<sequence>MKRVLVKWESEDTWDVYPVKRLADVAIGMELLRDTASALEKFRECRSQASMEKKRNRLALEAAETDSSATGAKRTCDHLEEIESLLQSTVESLQEKLRETRAELAQAQQCIDAAKMAKRLKHMMDKAGTPAEPVDVAPAPKVDIGDGVYVEEGVLTRMRLDANNSGSRFARGLLKALFTKELERRSLFGRPSNVHKGLPQKEPLDSKKIHAILGYTTQHLKVLPGQLKNTLSSLLARHY</sequence>
<keyword evidence="2" id="KW-1185">Reference proteome</keyword>
<accession>A0ACB8CV43</accession>
<organism evidence="1 2">
    <name type="scientific">Dermacentor silvarum</name>
    <name type="common">Tick</name>
    <dbReference type="NCBI Taxonomy" id="543639"/>
    <lineage>
        <taxon>Eukaryota</taxon>
        <taxon>Metazoa</taxon>
        <taxon>Ecdysozoa</taxon>
        <taxon>Arthropoda</taxon>
        <taxon>Chelicerata</taxon>
        <taxon>Arachnida</taxon>
        <taxon>Acari</taxon>
        <taxon>Parasitiformes</taxon>
        <taxon>Ixodida</taxon>
        <taxon>Ixodoidea</taxon>
        <taxon>Ixodidae</taxon>
        <taxon>Rhipicephalinae</taxon>
        <taxon>Dermacentor</taxon>
    </lineage>
</organism>
<reference evidence="1" key="1">
    <citation type="submission" date="2020-05" db="EMBL/GenBank/DDBJ databases">
        <title>Large-scale comparative analyses of tick genomes elucidate their genetic diversity and vector capacities.</title>
        <authorList>
            <person name="Jia N."/>
            <person name="Wang J."/>
            <person name="Shi W."/>
            <person name="Du L."/>
            <person name="Sun Y."/>
            <person name="Zhan W."/>
            <person name="Jiang J."/>
            <person name="Wang Q."/>
            <person name="Zhang B."/>
            <person name="Ji P."/>
            <person name="Sakyi L.B."/>
            <person name="Cui X."/>
            <person name="Yuan T."/>
            <person name="Jiang B."/>
            <person name="Yang W."/>
            <person name="Lam T.T.-Y."/>
            <person name="Chang Q."/>
            <person name="Ding S."/>
            <person name="Wang X."/>
            <person name="Zhu J."/>
            <person name="Ruan X."/>
            <person name="Zhao L."/>
            <person name="Wei J."/>
            <person name="Que T."/>
            <person name="Du C."/>
            <person name="Cheng J."/>
            <person name="Dai P."/>
            <person name="Han X."/>
            <person name="Huang E."/>
            <person name="Gao Y."/>
            <person name="Liu J."/>
            <person name="Shao H."/>
            <person name="Ye R."/>
            <person name="Li L."/>
            <person name="Wei W."/>
            <person name="Wang X."/>
            <person name="Wang C."/>
            <person name="Yang T."/>
            <person name="Huo Q."/>
            <person name="Li W."/>
            <person name="Guo W."/>
            <person name="Chen H."/>
            <person name="Zhou L."/>
            <person name="Ni X."/>
            <person name="Tian J."/>
            <person name="Zhou Y."/>
            <person name="Sheng Y."/>
            <person name="Liu T."/>
            <person name="Pan Y."/>
            <person name="Xia L."/>
            <person name="Li J."/>
            <person name="Zhao F."/>
            <person name="Cao W."/>
        </authorList>
    </citation>
    <scope>NUCLEOTIDE SEQUENCE</scope>
    <source>
        <strain evidence="1">Dsil-2018</strain>
    </source>
</reference>
<dbReference type="Proteomes" id="UP000821865">
    <property type="component" value="Chromosome 4"/>
</dbReference>
<protein>
    <submittedName>
        <fullName evidence="1">Uncharacterized protein</fullName>
    </submittedName>
</protein>
<evidence type="ECO:0000313" key="1">
    <source>
        <dbReference type="EMBL" id="KAH7953021.1"/>
    </source>
</evidence>
<gene>
    <name evidence="1" type="ORF">HPB49_003664</name>
</gene>